<feature type="transmembrane region" description="Helical" evidence="5">
    <location>
        <begin position="53"/>
        <end position="76"/>
    </location>
</feature>
<name>B2IBN2_BEII9</name>
<evidence type="ECO:0000256" key="4">
    <source>
        <dbReference type="ARBA" id="ARBA00023136"/>
    </source>
</evidence>
<dbReference type="PANTHER" id="PTHR36917">
    <property type="entry name" value="INTRACELLULAR SEPTATION PROTEIN A-RELATED"/>
    <property type="match status" value="1"/>
</dbReference>
<dbReference type="AlphaFoldDB" id="B2IBN2"/>
<dbReference type="Proteomes" id="UP000001695">
    <property type="component" value="Chromosome"/>
</dbReference>
<evidence type="ECO:0000256" key="5">
    <source>
        <dbReference type="HAMAP-Rule" id="MF_00189"/>
    </source>
</evidence>
<reference evidence="6 7" key="2">
    <citation type="journal article" date="2010" name="J. Bacteriol.">
        <title>Complete genome sequence of Beijerinckia indica subsp. indica.</title>
        <authorList>
            <person name="Tamas I."/>
            <person name="Dedysh S.N."/>
            <person name="Liesack W."/>
            <person name="Stott M.B."/>
            <person name="Alam M."/>
            <person name="Murrell J.C."/>
            <person name="Dunfield P.F."/>
        </authorList>
    </citation>
    <scope>NUCLEOTIDE SEQUENCE [LARGE SCALE GENOMIC DNA]</scope>
    <source>
        <strain evidence="7">ATCC 9039 / DSM 1715 / NCIMB 8712</strain>
    </source>
</reference>
<organism evidence="6 7">
    <name type="scientific">Beijerinckia indica subsp. indica (strain ATCC 9039 / DSM 1715 / NCIMB 8712)</name>
    <dbReference type="NCBI Taxonomy" id="395963"/>
    <lineage>
        <taxon>Bacteria</taxon>
        <taxon>Pseudomonadati</taxon>
        <taxon>Pseudomonadota</taxon>
        <taxon>Alphaproteobacteria</taxon>
        <taxon>Hyphomicrobiales</taxon>
        <taxon>Beijerinckiaceae</taxon>
        <taxon>Beijerinckia</taxon>
    </lineage>
</organism>
<sequence>MEKKPEAPLDPWLKLLLEMGPFLLFFFANAWPKVFAPLTAPWLPPSLMAGENAGLFTATLVLIPAVLLSLAVSYGLTHRLPVMPVVTALLVLIFGALTLYLQDPSFIKIKPTVLYVGFALALFGGLLFGKPLLPIMLDHALALSERGWRLLTIRWGLFFLGMAVLNEIVWRTQSTNVWVTFKFPGTMILVFLFTLSQIPFLKRHEIAPDAASHSPDHF</sequence>
<dbReference type="InterPro" id="IPR006008">
    <property type="entry name" value="YciB"/>
</dbReference>
<dbReference type="OrthoDB" id="9788219at2"/>
<dbReference type="HOGENOM" id="CLU_089554_1_1_5"/>
<feature type="transmembrane region" description="Helical" evidence="5">
    <location>
        <begin position="153"/>
        <end position="170"/>
    </location>
</feature>
<dbReference type="EMBL" id="CP001016">
    <property type="protein sequence ID" value="ACB93754.1"/>
    <property type="molecule type" value="Genomic_DNA"/>
</dbReference>
<dbReference type="Pfam" id="PF04279">
    <property type="entry name" value="IspA"/>
    <property type="match status" value="1"/>
</dbReference>
<dbReference type="STRING" id="395963.Bind_0095"/>
<comment type="similarity">
    <text evidence="5">Belongs to the YciB family.</text>
</comment>
<gene>
    <name evidence="5" type="primary">yciB</name>
    <name evidence="6" type="ordered locus">Bind_0095</name>
</gene>
<evidence type="ECO:0000313" key="6">
    <source>
        <dbReference type="EMBL" id="ACB93754.1"/>
    </source>
</evidence>
<protein>
    <recommendedName>
        <fullName evidence="5">Inner membrane-spanning protein YciB</fullName>
    </recommendedName>
</protein>
<dbReference type="HAMAP" id="MF_00189">
    <property type="entry name" value="YciB"/>
    <property type="match status" value="1"/>
</dbReference>
<keyword evidence="4 5" id="KW-0472">Membrane</keyword>
<feature type="transmembrane region" description="Helical" evidence="5">
    <location>
        <begin position="113"/>
        <end position="133"/>
    </location>
</feature>
<proteinExistence type="inferred from homology"/>
<dbReference type="RefSeq" id="WP_012383112.1">
    <property type="nucleotide sequence ID" value="NC_010581.1"/>
</dbReference>
<dbReference type="NCBIfam" id="NF001323">
    <property type="entry name" value="PRK00259.1-1"/>
    <property type="match status" value="1"/>
</dbReference>
<dbReference type="KEGG" id="bid:Bind_0095"/>
<feature type="transmembrane region" description="Helical" evidence="5">
    <location>
        <begin position="82"/>
        <end position="101"/>
    </location>
</feature>
<dbReference type="PANTHER" id="PTHR36917:SF1">
    <property type="entry name" value="INNER MEMBRANE-SPANNING PROTEIN YCIB"/>
    <property type="match status" value="1"/>
</dbReference>
<comment type="subcellular location">
    <subcellularLocation>
        <location evidence="5">Cell inner membrane</location>
        <topology evidence="5">Multi-pass membrane protein</topology>
    </subcellularLocation>
</comment>
<keyword evidence="3 5" id="KW-1133">Transmembrane helix</keyword>
<keyword evidence="5" id="KW-0997">Cell inner membrane</keyword>
<comment type="function">
    <text evidence="5">Plays a role in cell envelope biogenesis, maintenance of cell envelope integrity and membrane homeostasis.</text>
</comment>
<evidence type="ECO:0000313" key="7">
    <source>
        <dbReference type="Proteomes" id="UP000001695"/>
    </source>
</evidence>
<keyword evidence="1 5" id="KW-1003">Cell membrane</keyword>
<evidence type="ECO:0000256" key="2">
    <source>
        <dbReference type="ARBA" id="ARBA00022692"/>
    </source>
</evidence>
<evidence type="ECO:0000256" key="3">
    <source>
        <dbReference type="ARBA" id="ARBA00022989"/>
    </source>
</evidence>
<dbReference type="GO" id="GO:0005886">
    <property type="term" value="C:plasma membrane"/>
    <property type="evidence" value="ECO:0007669"/>
    <property type="project" value="UniProtKB-SubCell"/>
</dbReference>
<feature type="transmembrane region" description="Helical" evidence="5">
    <location>
        <begin position="12"/>
        <end position="32"/>
    </location>
</feature>
<evidence type="ECO:0000256" key="1">
    <source>
        <dbReference type="ARBA" id="ARBA00022475"/>
    </source>
</evidence>
<feature type="transmembrane region" description="Helical" evidence="5">
    <location>
        <begin position="177"/>
        <end position="198"/>
    </location>
</feature>
<accession>B2IBN2</accession>
<reference evidence="7" key="1">
    <citation type="submission" date="2008-03" db="EMBL/GenBank/DDBJ databases">
        <title>Complete sequence of chromosome of Beijerinckia indica subsp. indica ATCC 9039.</title>
        <authorList>
            <consortium name="US DOE Joint Genome Institute"/>
            <person name="Copeland A."/>
            <person name="Lucas S."/>
            <person name="Lapidus A."/>
            <person name="Glavina del Rio T."/>
            <person name="Dalin E."/>
            <person name="Tice H."/>
            <person name="Bruce D."/>
            <person name="Goodwin L."/>
            <person name="Pitluck S."/>
            <person name="LaButti K."/>
            <person name="Schmutz J."/>
            <person name="Larimer F."/>
            <person name="Land M."/>
            <person name="Hauser L."/>
            <person name="Kyrpides N."/>
            <person name="Mikhailova N."/>
            <person name="Dunfield P.F."/>
            <person name="Dedysh S.N."/>
            <person name="Liesack W."/>
            <person name="Saw J.H."/>
            <person name="Alam M."/>
            <person name="Chen Y."/>
            <person name="Murrell J.C."/>
            <person name="Richardson P."/>
        </authorList>
    </citation>
    <scope>NUCLEOTIDE SEQUENCE [LARGE SCALE GENOMIC DNA]</scope>
    <source>
        <strain evidence="7">ATCC 9039 / DSM 1715 / NCIMB 8712</strain>
    </source>
</reference>
<keyword evidence="2 5" id="KW-0812">Transmembrane</keyword>
<keyword evidence="7" id="KW-1185">Reference proteome</keyword>
<dbReference type="eggNOG" id="COG2917">
    <property type="taxonomic scope" value="Bacteria"/>
</dbReference>